<evidence type="ECO:0000313" key="1">
    <source>
        <dbReference type="EMBL" id="MDW2797994.1"/>
    </source>
</evidence>
<evidence type="ECO:0000313" key="2">
    <source>
        <dbReference type="Proteomes" id="UP001276854"/>
    </source>
</evidence>
<sequence length="51" mass="5968">MADLEKLIFELGITEENAVAETDCEGLSQEVRWEDLKWQKENQENTITLKK</sequence>
<dbReference type="Proteomes" id="UP001276854">
    <property type="component" value="Unassembled WGS sequence"/>
</dbReference>
<reference evidence="1 2" key="1">
    <citation type="submission" date="2023-10" db="EMBL/GenBank/DDBJ databases">
        <title>A novel Glycoside Hydrolase 43-Like Enzyme from Clostrdium boliviensis is an Endo-xylanase, and a Candidate for Xylooligosaccharides Production from Different Xylan Substrates.</title>
        <authorList>
            <person name="Alvarez M.T."/>
            <person name="Rocabado-Villegas L.R."/>
            <person name="Salas-Veizaga D.M."/>
            <person name="Linares-Pasten J.A."/>
            <person name="Gudmundsdottir E.E."/>
            <person name="Hreggvidsson G.O."/>
            <person name="Adlercreutz P."/>
            <person name="Nordberg Karlsson E."/>
        </authorList>
    </citation>
    <scope>NUCLEOTIDE SEQUENCE [LARGE SCALE GENOMIC DNA]</scope>
    <source>
        <strain evidence="1 2">E-1</strain>
    </source>
</reference>
<accession>A0ABU4GK49</accession>
<dbReference type="EMBL" id="JAWONS010000165">
    <property type="protein sequence ID" value="MDW2797994.1"/>
    <property type="molecule type" value="Genomic_DNA"/>
</dbReference>
<gene>
    <name evidence="1" type="ORF">RZO55_10445</name>
</gene>
<name>A0ABU4GK49_9CLOT</name>
<keyword evidence="2" id="KW-1185">Reference proteome</keyword>
<proteinExistence type="predicted"/>
<organism evidence="1 2">
    <name type="scientific">Clostridium boliviensis</name>
    <dbReference type="NCBI Taxonomy" id="318465"/>
    <lineage>
        <taxon>Bacteria</taxon>
        <taxon>Bacillati</taxon>
        <taxon>Bacillota</taxon>
        <taxon>Clostridia</taxon>
        <taxon>Eubacteriales</taxon>
        <taxon>Clostridiaceae</taxon>
        <taxon>Clostridium</taxon>
    </lineage>
</organism>
<protein>
    <submittedName>
        <fullName evidence="1">Uncharacterized protein</fullName>
    </submittedName>
</protein>
<comment type="caution">
    <text evidence="1">The sequence shown here is derived from an EMBL/GenBank/DDBJ whole genome shotgun (WGS) entry which is preliminary data.</text>
</comment>
<dbReference type="RefSeq" id="WP_318064236.1">
    <property type="nucleotide sequence ID" value="NZ_JAWONS010000165.1"/>
</dbReference>